<dbReference type="Proteomes" id="UP001152622">
    <property type="component" value="Chromosome 11"/>
</dbReference>
<evidence type="ECO:0000313" key="1">
    <source>
        <dbReference type="EMBL" id="KAJ8347197.1"/>
    </source>
</evidence>
<accession>A0A9Q1IMC1</accession>
<dbReference type="AlphaFoldDB" id="A0A9Q1IMC1"/>
<protein>
    <submittedName>
        <fullName evidence="1">Uncharacterized protein</fullName>
    </submittedName>
</protein>
<dbReference type="EMBL" id="JAINUF010000011">
    <property type="protein sequence ID" value="KAJ8347197.1"/>
    <property type="molecule type" value="Genomic_DNA"/>
</dbReference>
<gene>
    <name evidence="1" type="ORF">SKAU_G00285980</name>
</gene>
<comment type="caution">
    <text evidence="1">The sequence shown here is derived from an EMBL/GenBank/DDBJ whole genome shotgun (WGS) entry which is preliminary data.</text>
</comment>
<reference evidence="1" key="1">
    <citation type="journal article" date="2023" name="Science">
        <title>Genome structures resolve the early diversification of teleost fishes.</title>
        <authorList>
            <person name="Parey E."/>
            <person name="Louis A."/>
            <person name="Montfort J."/>
            <person name="Bouchez O."/>
            <person name="Roques C."/>
            <person name="Iampietro C."/>
            <person name="Lluch J."/>
            <person name="Castinel A."/>
            <person name="Donnadieu C."/>
            <person name="Desvignes T."/>
            <person name="Floi Bucao C."/>
            <person name="Jouanno E."/>
            <person name="Wen M."/>
            <person name="Mejri S."/>
            <person name="Dirks R."/>
            <person name="Jansen H."/>
            <person name="Henkel C."/>
            <person name="Chen W.J."/>
            <person name="Zahm M."/>
            <person name="Cabau C."/>
            <person name="Klopp C."/>
            <person name="Thompson A.W."/>
            <person name="Robinson-Rechavi M."/>
            <person name="Braasch I."/>
            <person name="Lecointre G."/>
            <person name="Bobe J."/>
            <person name="Postlethwait J.H."/>
            <person name="Berthelot C."/>
            <person name="Roest Crollius H."/>
            <person name="Guiguen Y."/>
        </authorList>
    </citation>
    <scope>NUCLEOTIDE SEQUENCE</scope>
    <source>
        <strain evidence="1">WJC10195</strain>
    </source>
</reference>
<evidence type="ECO:0000313" key="2">
    <source>
        <dbReference type="Proteomes" id="UP001152622"/>
    </source>
</evidence>
<name>A0A9Q1IMC1_SYNKA</name>
<sequence length="109" mass="12704">MTTAADDVLRRQMVDALPEVTRYKFRYRKRENIKNLIIHVQVPRLFSKICQRKKLTVFLCRGRSAPHIRDDLSCPPHPSILRHFSPDGMLRRTARAGQQHRQQGGAGWT</sequence>
<proteinExistence type="predicted"/>
<keyword evidence="2" id="KW-1185">Reference proteome</keyword>
<organism evidence="1 2">
    <name type="scientific">Synaphobranchus kaupii</name>
    <name type="common">Kaup's arrowtooth eel</name>
    <dbReference type="NCBI Taxonomy" id="118154"/>
    <lineage>
        <taxon>Eukaryota</taxon>
        <taxon>Metazoa</taxon>
        <taxon>Chordata</taxon>
        <taxon>Craniata</taxon>
        <taxon>Vertebrata</taxon>
        <taxon>Euteleostomi</taxon>
        <taxon>Actinopterygii</taxon>
        <taxon>Neopterygii</taxon>
        <taxon>Teleostei</taxon>
        <taxon>Anguilliformes</taxon>
        <taxon>Synaphobranchidae</taxon>
        <taxon>Synaphobranchus</taxon>
    </lineage>
</organism>